<dbReference type="PANTHER" id="PTHR48050">
    <property type="entry name" value="STEROL 3-BETA-GLUCOSYLTRANSFERASE"/>
    <property type="match status" value="1"/>
</dbReference>
<dbReference type="Pfam" id="PF06722">
    <property type="entry name" value="EryCIII-like_C"/>
    <property type="match status" value="1"/>
</dbReference>
<keyword evidence="2" id="KW-0328">Glycosyltransferase</keyword>
<dbReference type="InterPro" id="IPR030953">
    <property type="entry name" value="Glycosyl_450act"/>
</dbReference>
<protein>
    <submittedName>
        <fullName evidence="7">Glycosyltransferase, activator-dependent family</fullName>
    </submittedName>
</protein>
<dbReference type="Gene3D" id="3.40.50.2000">
    <property type="entry name" value="Glycogen Phosphorylase B"/>
    <property type="match status" value="2"/>
</dbReference>
<name>A0A1G8GHW4_9ACTN</name>
<accession>A0A1G8GHW4</accession>
<dbReference type="PANTHER" id="PTHR48050:SF13">
    <property type="entry name" value="STEROL 3-BETA-GLUCOSYLTRANSFERASE UGT80A2"/>
    <property type="match status" value="1"/>
</dbReference>
<dbReference type="OrthoDB" id="5488434at2"/>
<evidence type="ECO:0000256" key="2">
    <source>
        <dbReference type="ARBA" id="ARBA00022676"/>
    </source>
</evidence>
<evidence type="ECO:0000313" key="7">
    <source>
        <dbReference type="EMBL" id="SDH94009.1"/>
    </source>
</evidence>
<dbReference type="FunFam" id="3.40.50.2000:FF:000072">
    <property type="entry name" value="Glycosyl transferase"/>
    <property type="match status" value="1"/>
</dbReference>
<evidence type="ECO:0000313" key="8">
    <source>
        <dbReference type="Proteomes" id="UP000198923"/>
    </source>
</evidence>
<dbReference type="SUPFAM" id="SSF53756">
    <property type="entry name" value="UDP-Glycosyltransferase/glycogen phosphorylase"/>
    <property type="match status" value="1"/>
</dbReference>
<dbReference type="STRING" id="504805.SAMN05421505_12753"/>
<feature type="domain" description="Erythromycin biosynthesis protein CIII-like N-terminal" evidence="6">
    <location>
        <begin position="22"/>
        <end position="253"/>
    </location>
</feature>
<dbReference type="NCBIfam" id="TIGR04516">
    <property type="entry name" value="glycosyl_450act"/>
    <property type="match status" value="1"/>
</dbReference>
<feature type="domain" description="Erythromycin biosynthesis protein CIII-like C-terminal" evidence="5">
    <location>
        <begin position="270"/>
        <end position="415"/>
    </location>
</feature>
<dbReference type="InterPro" id="IPR010610">
    <property type="entry name" value="EryCIII-like_C"/>
</dbReference>
<gene>
    <name evidence="7" type="ORF">SAMN05421505_12753</name>
</gene>
<evidence type="ECO:0000256" key="4">
    <source>
        <dbReference type="ARBA" id="ARBA00023194"/>
    </source>
</evidence>
<dbReference type="GO" id="GO:0016758">
    <property type="term" value="F:hexosyltransferase activity"/>
    <property type="evidence" value="ECO:0007669"/>
    <property type="project" value="UniProtKB-ARBA"/>
</dbReference>
<dbReference type="AlphaFoldDB" id="A0A1G8GHW4"/>
<dbReference type="CDD" id="cd03784">
    <property type="entry name" value="GT1_Gtf-like"/>
    <property type="match status" value="1"/>
</dbReference>
<keyword evidence="4" id="KW-0045">Antibiotic biosynthesis</keyword>
<keyword evidence="8" id="KW-1185">Reference proteome</keyword>
<dbReference type="GO" id="GO:0008194">
    <property type="term" value="F:UDP-glycosyltransferase activity"/>
    <property type="evidence" value="ECO:0007669"/>
    <property type="project" value="InterPro"/>
</dbReference>
<evidence type="ECO:0000259" key="6">
    <source>
        <dbReference type="Pfam" id="PF21036"/>
    </source>
</evidence>
<dbReference type="InterPro" id="IPR050426">
    <property type="entry name" value="Glycosyltransferase_28"/>
</dbReference>
<evidence type="ECO:0000256" key="3">
    <source>
        <dbReference type="ARBA" id="ARBA00022679"/>
    </source>
</evidence>
<evidence type="ECO:0000259" key="5">
    <source>
        <dbReference type="Pfam" id="PF06722"/>
    </source>
</evidence>
<evidence type="ECO:0000256" key="1">
    <source>
        <dbReference type="ARBA" id="ARBA00006962"/>
    </source>
</evidence>
<dbReference type="Pfam" id="PF21036">
    <property type="entry name" value="EryCIII-like_N"/>
    <property type="match status" value="1"/>
</dbReference>
<keyword evidence="3 7" id="KW-0808">Transferase</keyword>
<dbReference type="InterPro" id="IPR048284">
    <property type="entry name" value="EryCIII-like_N"/>
</dbReference>
<reference evidence="7 8" key="1">
    <citation type="submission" date="2016-10" db="EMBL/GenBank/DDBJ databases">
        <authorList>
            <person name="de Groot N.N."/>
        </authorList>
    </citation>
    <scope>NUCLEOTIDE SEQUENCE [LARGE SCALE GENOMIC DNA]</scope>
    <source>
        <strain evidence="7 8">CPCC 201354</strain>
    </source>
</reference>
<dbReference type="Proteomes" id="UP000198923">
    <property type="component" value="Unassembled WGS sequence"/>
</dbReference>
<organism evidence="7 8">
    <name type="scientific">Sinosporangium album</name>
    <dbReference type="NCBI Taxonomy" id="504805"/>
    <lineage>
        <taxon>Bacteria</taxon>
        <taxon>Bacillati</taxon>
        <taxon>Actinomycetota</taxon>
        <taxon>Actinomycetes</taxon>
        <taxon>Streptosporangiales</taxon>
        <taxon>Streptosporangiaceae</taxon>
        <taxon>Sinosporangium</taxon>
    </lineage>
</organism>
<dbReference type="InterPro" id="IPR002213">
    <property type="entry name" value="UDP_glucos_trans"/>
</dbReference>
<proteinExistence type="inferred from homology"/>
<dbReference type="GO" id="GO:0017000">
    <property type="term" value="P:antibiotic biosynthetic process"/>
    <property type="evidence" value="ECO:0007669"/>
    <property type="project" value="UniProtKB-KW"/>
</dbReference>
<sequence length="429" mass="46450">MRVLIATQAEKTHFLGMVPLAWALRTAGHEVRVASQPALAEVIASTGLTAVPVGRDHMFHHLLRSAKSLGLDEDPGFDMAEERGEVLTYEHLTRGVGQFVTWWWKVVNEPMLDDLVGFCRTWRPDLVVWEPTTFAGAVAAQACGAAHARQMWGADLFGRMRGLHLRLMAGREPAERRDPLREWLAAAAGRFGGEFAEELTCGQATVDHLPGSIRLDTGLPLLPMRYVPYNGRAVVPAWLREPPSRPRVCVTLGGSAPERLDGRGLGAQDMLDSMAGLDVEVVATLPARERAKLARVPDNARIVEFAPLHALLPTCTAVAHHGGAGTYATAMLYGVPQLIVPQLVTAQYLFDERTLGERLAEQGAGAVLTGDVTAERVSAALARLLTGGEAGQQARRLRAEMLAMPDVHAVVAELEKAVSSRRGRSVYGP</sequence>
<comment type="similarity">
    <text evidence="1">Belongs to the glycosyltransferase 28 family.</text>
</comment>
<dbReference type="EMBL" id="FNCN01000027">
    <property type="protein sequence ID" value="SDH94009.1"/>
    <property type="molecule type" value="Genomic_DNA"/>
</dbReference>
<dbReference type="RefSeq" id="WP_093173408.1">
    <property type="nucleotide sequence ID" value="NZ_FNCN01000027.1"/>
</dbReference>